<feature type="domain" description="MCM C-terminal AAA(+) ATPase" evidence="10">
    <location>
        <begin position="715"/>
        <end position="800"/>
    </location>
</feature>
<dbReference type="InterPro" id="IPR027417">
    <property type="entry name" value="P-loop_NTPase"/>
</dbReference>
<dbReference type="GO" id="GO:1902975">
    <property type="term" value="P:mitotic DNA replication initiation"/>
    <property type="evidence" value="ECO:0007669"/>
    <property type="project" value="TreeGrafter"/>
</dbReference>
<dbReference type="SUPFAM" id="SSF50249">
    <property type="entry name" value="Nucleic acid-binding proteins"/>
    <property type="match status" value="1"/>
</dbReference>
<keyword evidence="4" id="KW-0479">Metal-binding</keyword>
<dbReference type="OrthoDB" id="10251574at2759"/>
<dbReference type="Pfam" id="PF13359">
    <property type="entry name" value="DDE_Tnp_4"/>
    <property type="match status" value="1"/>
</dbReference>
<organism evidence="11 12">
    <name type="scientific">Ustilago trichophora</name>
    <dbReference type="NCBI Taxonomy" id="86804"/>
    <lineage>
        <taxon>Eukaryota</taxon>
        <taxon>Fungi</taxon>
        <taxon>Dikarya</taxon>
        <taxon>Basidiomycota</taxon>
        <taxon>Ustilaginomycotina</taxon>
        <taxon>Ustilaginomycetes</taxon>
        <taxon>Ustilaginales</taxon>
        <taxon>Ustilaginaceae</taxon>
        <taxon>Ustilago</taxon>
    </lineage>
</organism>
<evidence type="ECO:0000256" key="4">
    <source>
        <dbReference type="ARBA" id="ARBA00022723"/>
    </source>
</evidence>
<dbReference type="PANTHER" id="PTHR11630:SF66">
    <property type="entry name" value="DNA REPLICATION LICENSING FACTOR MCM4"/>
    <property type="match status" value="1"/>
</dbReference>
<dbReference type="Proteomes" id="UP000324022">
    <property type="component" value="Unassembled WGS sequence"/>
</dbReference>
<dbReference type="SUPFAM" id="SSF52540">
    <property type="entry name" value="P-loop containing nucleoside triphosphate hydrolases"/>
    <property type="match status" value="1"/>
</dbReference>
<dbReference type="PROSITE" id="PS50051">
    <property type="entry name" value="MCM_2"/>
    <property type="match status" value="1"/>
</dbReference>
<evidence type="ECO:0000313" key="12">
    <source>
        <dbReference type="Proteomes" id="UP000324022"/>
    </source>
</evidence>
<dbReference type="Pfam" id="PF17855">
    <property type="entry name" value="MCM_lid"/>
    <property type="match status" value="1"/>
</dbReference>
<evidence type="ECO:0000256" key="8">
    <source>
        <dbReference type="RuleBase" id="RU004070"/>
    </source>
</evidence>
<keyword evidence="12" id="KW-1185">Reference proteome</keyword>
<dbReference type="InterPro" id="IPR031327">
    <property type="entry name" value="MCM"/>
</dbReference>
<evidence type="ECO:0000256" key="1">
    <source>
        <dbReference type="ARBA" id="ARBA00001968"/>
    </source>
</evidence>
<dbReference type="GO" id="GO:0017116">
    <property type="term" value="F:single-stranded DNA helicase activity"/>
    <property type="evidence" value="ECO:0007669"/>
    <property type="project" value="TreeGrafter"/>
</dbReference>
<evidence type="ECO:0000256" key="9">
    <source>
        <dbReference type="SAM" id="MobiDB-lite"/>
    </source>
</evidence>
<dbReference type="GO" id="GO:0043596">
    <property type="term" value="C:nuclear replication fork"/>
    <property type="evidence" value="ECO:0007669"/>
    <property type="project" value="UniProtKB-ARBA"/>
</dbReference>
<comment type="cofactor">
    <cofactor evidence="1">
        <name>a divalent metal cation</name>
        <dbReference type="ChEBI" id="CHEBI:60240"/>
    </cofactor>
</comment>
<proteinExistence type="inferred from homology"/>
<dbReference type="InterPro" id="IPR012340">
    <property type="entry name" value="NA-bd_OB-fold"/>
</dbReference>
<keyword evidence="3" id="KW-0235">DNA replication</keyword>
<dbReference type="GO" id="GO:0046872">
    <property type="term" value="F:metal ion binding"/>
    <property type="evidence" value="ECO:0007669"/>
    <property type="project" value="UniProtKB-KW"/>
</dbReference>
<dbReference type="InterPro" id="IPR033762">
    <property type="entry name" value="MCM_OB"/>
</dbReference>
<feature type="compositionally biased region" description="Basic and acidic residues" evidence="9">
    <location>
        <begin position="479"/>
        <end position="499"/>
    </location>
</feature>
<dbReference type="GO" id="GO:0003697">
    <property type="term" value="F:single-stranded DNA binding"/>
    <property type="evidence" value="ECO:0007669"/>
    <property type="project" value="TreeGrafter"/>
</dbReference>
<feature type="compositionally biased region" description="Low complexity" evidence="9">
    <location>
        <begin position="686"/>
        <end position="695"/>
    </location>
</feature>
<keyword evidence="7 8" id="KW-0238">DNA-binding</keyword>
<protein>
    <recommendedName>
        <fullName evidence="10">MCM C-terminal AAA(+) ATPase domain-containing protein</fullName>
    </recommendedName>
</protein>
<dbReference type="InterPro" id="IPR027806">
    <property type="entry name" value="HARBI1_dom"/>
</dbReference>
<dbReference type="Pfam" id="PF00493">
    <property type="entry name" value="MCM"/>
    <property type="match status" value="1"/>
</dbReference>
<dbReference type="GO" id="GO:0006271">
    <property type="term" value="P:DNA strand elongation involved in DNA replication"/>
    <property type="evidence" value="ECO:0007669"/>
    <property type="project" value="TreeGrafter"/>
</dbReference>
<dbReference type="PANTHER" id="PTHR11630">
    <property type="entry name" value="DNA REPLICATION LICENSING FACTOR MCM FAMILY MEMBER"/>
    <property type="match status" value="1"/>
</dbReference>
<feature type="region of interest" description="Disordered" evidence="9">
    <location>
        <begin position="469"/>
        <end position="514"/>
    </location>
</feature>
<evidence type="ECO:0000259" key="10">
    <source>
        <dbReference type="PROSITE" id="PS50051"/>
    </source>
</evidence>
<dbReference type="GO" id="GO:0005656">
    <property type="term" value="C:nuclear pre-replicative complex"/>
    <property type="evidence" value="ECO:0007669"/>
    <property type="project" value="UniProtKB-ARBA"/>
</dbReference>
<dbReference type="GO" id="GO:0005524">
    <property type="term" value="F:ATP binding"/>
    <property type="evidence" value="ECO:0007669"/>
    <property type="project" value="UniProtKB-KW"/>
</dbReference>
<dbReference type="GO" id="GO:0006279">
    <property type="term" value="P:premeiotic DNA replication"/>
    <property type="evidence" value="ECO:0007669"/>
    <property type="project" value="UniProtKB-ARBA"/>
</dbReference>
<name>A0A5C3DPZ8_9BASI</name>
<dbReference type="PRINTS" id="PR01657">
    <property type="entry name" value="MCMFAMILY"/>
</dbReference>
<keyword evidence="5 8" id="KW-0547">Nucleotide-binding</keyword>
<keyword evidence="6 8" id="KW-0067">ATP-binding</keyword>
<evidence type="ECO:0000256" key="7">
    <source>
        <dbReference type="ARBA" id="ARBA00023125"/>
    </source>
</evidence>
<dbReference type="Gene3D" id="2.40.50.140">
    <property type="entry name" value="Nucleic acid-binding proteins"/>
    <property type="match status" value="1"/>
</dbReference>
<dbReference type="Pfam" id="PF17207">
    <property type="entry name" value="MCM_OB"/>
    <property type="match status" value="1"/>
</dbReference>
<dbReference type="GO" id="GO:0000727">
    <property type="term" value="P:double-strand break repair via break-induced replication"/>
    <property type="evidence" value="ECO:0007669"/>
    <property type="project" value="TreeGrafter"/>
</dbReference>
<evidence type="ECO:0000256" key="3">
    <source>
        <dbReference type="ARBA" id="ARBA00022705"/>
    </source>
</evidence>
<dbReference type="SMART" id="SM00350">
    <property type="entry name" value="MCM"/>
    <property type="match status" value="1"/>
</dbReference>
<dbReference type="GO" id="GO:0042555">
    <property type="term" value="C:MCM complex"/>
    <property type="evidence" value="ECO:0007669"/>
    <property type="project" value="UniProtKB-ARBA"/>
</dbReference>
<dbReference type="InterPro" id="IPR041562">
    <property type="entry name" value="MCM_lid"/>
</dbReference>
<comment type="similarity">
    <text evidence="2 8">Belongs to the MCM family.</text>
</comment>
<reference evidence="11 12" key="1">
    <citation type="submission" date="2018-03" db="EMBL/GenBank/DDBJ databases">
        <authorList>
            <person name="Guldener U."/>
        </authorList>
    </citation>
    <scope>NUCLEOTIDE SEQUENCE [LARGE SCALE GENOMIC DNA]</scope>
    <source>
        <strain evidence="11 12">NBRC100155</strain>
    </source>
</reference>
<dbReference type="AlphaFoldDB" id="A0A5C3DPZ8"/>
<evidence type="ECO:0000256" key="2">
    <source>
        <dbReference type="ARBA" id="ARBA00008010"/>
    </source>
</evidence>
<feature type="region of interest" description="Disordered" evidence="9">
    <location>
        <begin position="681"/>
        <end position="702"/>
    </location>
</feature>
<accession>A0A5C3DPZ8</accession>
<evidence type="ECO:0000313" key="11">
    <source>
        <dbReference type="EMBL" id="SPO20375.1"/>
    </source>
</evidence>
<gene>
    <name evidence="11" type="ORF">UTRI_10034</name>
</gene>
<sequence length="984" mass="110706">MVRVSSKQELLNQLQTAIQHSILFETLLNSELAIDNNCSDSYDDDYKYAFARALAVMYLAVLSDRYSVERHLLSRRKDTILDRLDHYSEYNHKLYRGLVRMTPQAFEDLTLRLSSTDVFKNTRNYRRVQMQIAVGLYCLGRSGNGGGVRDAAFACGCSWGSVHLWTEKTIKALYEINTEVVTFATEDERAKASAWVKEKSGVEEWGRGWLVADGTHINLAWKPAMNAREHYSYKGDYTFNVALVFLPHSLRIVESVVGHPGSSHDSRVWASGQGIVAKPRLHLDEGEFVWVDSGFGYSSYSVSPYGNTFANQSRDIRFFNFSMSRIRVRAEHGIAYLKNCFQCLMGYRGNLYREEDHQKAAYAIQACIIAHTFASRYDRPDDVAEYLLETYSPEVVQDVTAELSSYQQATEGARVHRRENQVRYEQELARATEGMSQRQLATFRADAAHALREEMVTALFTSYSRRFEDTTAASRRRGRTEAGLESEQGRVARRNEARRAQRSQQAQHALLSPQHPFRIETQQEPRCHSPNPQAVPSRARPLARGNHTVHLKLHHHFTFLHRHRRHSSVALSSPSLLRRTPMSLIHNRCEFSDRQVVRIQETPDVVPDGQTPHTVSMCAYDELVDVSKPGDRVEITGIFRSTPVRVNPRQRSLKSLYKTFVDILHIKRTNAKRLGVDLSTRDASEQAAGPGAQAVGVGGEEDDEDVDVQSGFGGDATHSVLHEVKEQQTLSIAKAGIITTLNARASILTAANPTGSRYNVNLPITKNIDLPPTLISRFDLVYLVLDKIDEANDRRLACHLVSLYLEDKPDTSGKDILPIETLTAYISYARNRISPVLTKEAGDALAARYIELHKVGEDPRSAEGRITATTRQLESMIRLSEAHARMRFADEVVVDDVEEAARLIRKAAKSSATDPRTGLVDLDLINTGQLYHQRKLAGDLRRELLQLLDEMGSGFGRATSPLGPSSTAPTKAVRYVDFAKTLND</sequence>
<dbReference type="GO" id="GO:0031261">
    <property type="term" value="C:DNA replication preinitiation complex"/>
    <property type="evidence" value="ECO:0007669"/>
    <property type="project" value="UniProtKB-ARBA"/>
</dbReference>
<evidence type="ECO:0000256" key="5">
    <source>
        <dbReference type="ARBA" id="ARBA00022741"/>
    </source>
</evidence>
<dbReference type="Gene3D" id="3.40.50.300">
    <property type="entry name" value="P-loop containing nucleotide triphosphate hydrolases"/>
    <property type="match status" value="1"/>
</dbReference>
<dbReference type="InterPro" id="IPR001208">
    <property type="entry name" value="MCM_dom"/>
</dbReference>
<dbReference type="EMBL" id="OOIN01000001">
    <property type="protein sequence ID" value="SPO20375.1"/>
    <property type="molecule type" value="Genomic_DNA"/>
</dbReference>
<evidence type="ECO:0000256" key="6">
    <source>
        <dbReference type="ARBA" id="ARBA00022840"/>
    </source>
</evidence>